<dbReference type="SUPFAM" id="SSF52058">
    <property type="entry name" value="L domain-like"/>
    <property type="match status" value="1"/>
</dbReference>
<dbReference type="PRINTS" id="PR00109">
    <property type="entry name" value="TYRKINASE"/>
</dbReference>
<feature type="transmembrane region" description="Helical" evidence="3">
    <location>
        <begin position="389"/>
        <end position="410"/>
    </location>
</feature>
<evidence type="ECO:0000313" key="5">
    <source>
        <dbReference type="EMBL" id="EQC31464.1"/>
    </source>
</evidence>
<keyword evidence="2" id="KW-0677">Repeat</keyword>
<accession>T0Q0X8</accession>
<sequence>MRPTSVVLMAAVAMAQDIDYKAERGAMLPGVSPENVTRPTFTTKCDACNFTAFRKPTWRTNVDDSTCIWHPDGSCVIGVNLNENDIPMSDWPGGPNANDRKSTQFLMGTGVEVSYVEGLSSVVSYITLFRLGIETLALDLTSNKRSIPNNRAVEATQLNFSDNHIRSIDGVMTSDQTFNFFVDRNWIESVGDISTMKELRILNLNANRIASIEHTVWPMKLETLYLESNKLTSLPKAMATNLRRLVTLSLQNNTIASLDGVSFGESLAILNLKANALHSLNNVMLPLSLISLNLADNNLTWVNASILPHSLMSLCLKGNPSVRFSGSAADLKALQNLTHADPMCNDVSAVSAPSGSCPEVGATAAKLWDRYLFCVVPLASAEVHNATSVLTIALGIFCALALLVGGGVFYEMRRRRHQYEAEHRSWLHSSSPTFPSLIADSAHLINDLRFDPAYQRYRIPADSIVRDRVLARGGFGVVYLATLKTEKGREQLVAVKRMLPERLRSLRSIEDFMEEIRFCIRLQHPHIVEFIGYCWTTLPNLSVVTEYMSEGDLWTLLDTDHDAQRIPWHAQHEKDTVMLAPALSKLGVLVDILKALVYLHAQDVIHRDLKAKNVMLNENFVAKVTDFGTSRETSEETMTSEIGTVAWIAPEVLKGVRYTEKADMYSLGVLISEMDMMEIPYSNIHRLLPESCLGVELAKTRIAMLVVAGELRPVFSTDCPAPILNVARRCLAYLPEDRPTARDVLSWLSPHLPPISNTGS</sequence>
<dbReference type="InterPro" id="IPR001611">
    <property type="entry name" value="Leu-rich_rpt"/>
</dbReference>
<organism evidence="5 6">
    <name type="scientific">Saprolegnia diclina (strain VS20)</name>
    <dbReference type="NCBI Taxonomy" id="1156394"/>
    <lineage>
        <taxon>Eukaryota</taxon>
        <taxon>Sar</taxon>
        <taxon>Stramenopiles</taxon>
        <taxon>Oomycota</taxon>
        <taxon>Saprolegniomycetes</taxon>
        <taxon>Saprolegniales</taxon>
        <taxon>Saprolegniaceae</taxon>
        <taxon>Saprolegnia</taxon>
    </lineage>
</organism>
<dbReference type="STRING" id="1156394.T0Q0X8"/>
<dbReference type="eggNOG" id="KOG0192">
    <property type="taxonomic scope" value="Eukaryota"/>
</dbReference>
<name>T0Q0X8_SAPDV</name>
<dbReference type="RefSeq" id="XP_008615305.1">
    <property type="nucleotide sequence ID" value="XM_008617083.1"/>
</dbReference>
<dbReference type="Gene3D" id="3.80.10.10">
    <property type="entry name" value="Ribonuclease Inhibitor"/>
    <property type="match status" value="1"/>
</dbReference>
<feature type="domain" description="Protein kinase" evidence="4">
    <location>
        <begin position="464"/>
        <end position="752"/>
    </location>
</feature>
<keyword evidence="6" id="KW-1185">Reference proteome</keyword>
<dbReference type="PANTHER" id="PTHR44329:SF214">
    <property type="entry name" value="PROTEIN KINASE DOMAIN-CONTAINING PROTEIN"/>
    <property type="match status" value="1"/>
</dbReference>
<dbReference type="GO" id="GO:0005524">
    <property type="term" value="F:ATP binding"/>
    <property type="evidence" value="ECO:0007669"/>
    <property type="project" value="InterPro"/>
</dbReference>
<evidence type="ECO:0000259" key="4">
    <source>
        <dbReference type="PROSITE" id="PS50011"/>
    </source>
</evidence>
<dbReference type="EMBL" id="JH767169">
    <property type="protein sequence ID" value="EQC31464.1"/>
    <property type="molecule type" value="Genomic_DNA"/>
</dbReference>
<keyword evidence="3" id="KW-0812">Transmembrane</keyword>
<dbReference type="InterPro" id="IPR011009">
    <property type="entry name" value="Kinase-like_dom_sf"/>
</dbReference>
<keyword evidence="5" id="KW-0808">Transferase</keyword>
<dbReference type="Gene3D" id="1.10.510.10">
    <property type="entry name" value="Transferase(Phosphotransferase) domain 1"/>
    <property type="match status" value="1"/>
</dbReference>
<dbReference type="OrthoDB" id="4062651at2759"/>
<evidence type="ECO:0000256" key="1">
    <source>
        <dbReference type="ARBA" id="ARBA00022614"/>
    </source>
</evidence>
<dbReference type="PROSITE" id="PS50011">
    <property type="entry name" value="PROTEIN_KINASE_DOM"/>
    <property type="match status" value="1"/>
</dbReference>
<dbReference type="Pfam" id="PF13855">
    <property type="entry name" value="LRR_8"/>
    <property type="match status" value="1"/>
</dbReference>
<keyword evidence="3" id="KW-0472">Membrane</keyword>
<dbReference type="InterPro" id="IPR001245">
    <property type="entry name" value="Ser-Thr/Tyr_kinase_cat_dom"/>
</dbReference>
<dbReference type="InterPro" id="IPR051681">
    <property type="entry name" value="Ser/Thr_Kinases-Pseudokinases"/>
</dbReference>
<evidence type="ECO:0000313" key="6">
    <source>
        <dbReference type="Proteomes" id="UP000030762"/>
    </source>
</evidence>
<dbReference type="OMA" id="EIRFCIR"/>
<dbReference type="InterPro" id="IPR032675">
    <property type="entry name" value="LRR_dom_sf"/>
</dbReference>
<dbReference type="GeneID" id="19951788"/>
<dbReference type="AlphaFoldDB" id="T0Q0X8"/>
<dbReference type="PANTHER" id="PTHR44329">
    <property type="entry name" value="SERINE/THREONINE-PROTEIN KINASE TNNI3K-RELATED"/>
    <property type="match status" value="1"/>
</dbReference>
<proteinExistence type="predicted"/>
<dbReference type="GO" id="GO:0004674">
    <property type="term" value="F:protein serine/threonine kinase activity"/>
    <property type="evidence" value="ECO:0007669"/>
    <property type="project" value="TreeGrafter"/>
</dbReference>
<dbReference type="InterPro" id="IPR003591">
    <property type="entry name" value="Leu-rich_rpt_typical-subtyp"/>
</dbReference>
<dbReference type="PROSITE" id="PS00108">
    <property type="entry name" value="PROTEIN_KINASE_ST"/>
    <property type="match status" value="1"/>
</dbReference>
<dbReference type="Proteomes" id="UP000030762">
    <property type="component" value="Unassembled WGS sequence"/>
</dbReference>
<gene>
    <name evidence="5" type="ORF">SDRG_11061</name>
</gene>
<evidence type="ECO:0000256" key="2">
    <source>
        <dbReference type="ARBA" id="ARBA00022737"/>
    </source>
</evidence>
<evidence type="ECO:0000256" key="3">
    <source>
        <dbReference type="SAM" id="Phobius"/>
    </source>
</evidence>
<keyword evidence="1" id="KW-0433">Leucine-rich repeat</keyword>
<dbReference type="SMART" id="SM00220">
    <property type="entry name" value="S_TKc"/>
    <property type="match status" value="1"/>
</dbReference>
<dbReference type="InParanoid" id="T0Q0X8"/>
<dbReference type="SMART" id="SM00369">
    <property type="entry name" value="LRR_TYP"/>
    <property type="match status" value="3"/>
</dbReference>
<dbReference type="InterPro" id="IPR008271">
    <property type="entry name" value="Ser/Thr_kinase_AS"/>
</dbReference>
<keyword evidence="5" id="KW-0418">Kinase</keyword>
<keyword evidence="3" id="KW-1133">Transmembrane helix</keyword>
<dbReference type="InterPro" id="IPR000719">
    <property type="entry name" value="Prot_kinase_dom"/>
</dbReference>
<dbReference type="PROSITE" id="PS51450">
    <property type="entry name" value="LRR"/>
    <property type="match status" value="1"/>
</dbReference>
<dbReference type="Pfam" id="PF07714">
    <property type="entry name" value="PK_Tyr_Ser-Thr"/>
    <property type="match status" value="1"/>
</dbReference>
<protein>
    <submittedName>
        <fullName evidence="5">TKL protein kinase</fullName>
    </submittedName>
</protein>
<reference evidence="5 6" key="1">
    <citation type="submission" date="2012-04" db="EMBL/GenBank/DDBJ databases">
        <title>The Genome Sequence of Saprolegnia declina VS20.</title>
        <authorList>
            <consortium name="The Broad Institute Genome Sequencing Platform"/>
            <person name="Russ C."/>
            <person name="Nusbaum C."/>
            <person name="Tyler B."/>
            <person name="van West P."/>
            <person name="Dieguez-Uribeondo J."/>
            <person name="de Bruijn I."/>
            <person name="Tripathy S."/>
            <person name="Jiang R."/>
            <person name="Young S.K."/>
            <person name="Zeng Q."/>
            <person name="Gargeya S."/>
            <person name="Fitzgerald M."/>
            <person name="Haas B."/>
            <person name="Abouelleil A."/>
            <person name="Alvarado L."/>
            <person name="Arachchi H.M."/>
            <person name="Berlin A."/>
            <person name="Chapman S.B."/>
            <person name="Goldberg J."/>
            <person name="Griggs A."/>
            <person name="Gujja S."/>
            <person name="Hansen M."/>
            <person name="Howarth C."/>
            <person name="Imamovic A."/>
            <person name="Larimer J."/>
            <person name="McCowen C."/>
            <person name="Montmayeur A."/>
            <person name="Murphy C."/>
            <person name="Neiman D."/>
            <person name="Pearson M."/>
            <person name="Priest M."/>
            <person name="Roberts A."/>
            <person name="Saif S."/>
            <person name="Shea T."/>
            <person name="Sisk P."/>
            <person name="Sykes S."/>
            <person name="Wortman J."/>
            <person name="Nusbaum C."/>
            <person name="Birren B."/>
        </authorList>
    </citation>
    <scope>NUCLEOTIDE SEQUENCE [LARGE SCALE GENOMIC DNA]</scope>
    <source>
        <strain evidence="5 6">VS20</strain>
    </source>
</reference>
<dbReference type="SUPFAM" id="SSF56112">
    <property type="entry name" value="Protein kinase-like (PK-like)"/>
    <property type="match status" value="1"/>
</dbReference>
<dbReference type="VEuPathDB" id="FungiDB:SDRG_11061"/>